<sequence length="52" mass="5885">MAFPLLQEELKDEDFDIAAGALPDDEDPLLDPNIATRYPELFSYLNKGELMV</sequence>
<organism evidence="1 2">
    <name type="scientific">Candidatus Reidiella endopervernicosa</name>
    <dbReference type="NCBI Taxonomy" id="2738883"/>
    <lineage>
        <taxon>Bacteria</taxon>
        <taxon>Pseudomonadati</taxon>
        <taxon>Pseudomonadota</taxon>
        <taxon>Gammaproteobacteria</taxon>
        <taxon>Candidatus Reidiella</taxon>
    </lineage>
</organism>
<evidence type="ECO:0000313" key="2">
    <source>
        <dbReference type="Proteomes" id="UP000509658"/>
    </source>
</evidence>
<dbReference type="AlphaFoldDB" id="A0A6N0HX36"/>
<protein>
    <submittedName>
        <fullName evidence="1">Uncharacterized protein</fullName>
    </submittedName>
</protein>
<accession>A0A6N0HX36</accession>
<name>A0A6N0HX36_9GAMM</name>
<proteinExistence type="predicted"/>
<gene>
    <name evidence="1" type="ORF">HUE57_11410</name>
</gene>
<dbReference type="EMBL" id="CP054491">
    <property type="protein sequence ID" value="QKQ26821.1"/>
    <property type="molecule type" value="Genomic_DNA"/>
</dbReference>
<dbReference type="Proteomes" id="UP000509658">
    <property type="component" value="Chromosome"/>
</dbReference>
<evidence type="ECO:0000313" key="1">
    <source>
        <dbReference type="EMBL" id="QKQ26821.1"/>
    </source>
</evidence>
<dbReference type="KEGG" id="rev:HUE57_11410"/>
<dbReference type="RefSeq" id="WP_174673209.1">
    <property type="nucleotide sequence ID" value="NZ_CP054491.1"/>
</dbReference>
<reference evidence="1 2" key="1">
    <citation type="submission" date="2020-05" db="EMBL/GenBank/DDBJ databases">
        <title>Horizontal transmission and recombination maintain forever young bacterial symbiont genomes.</title>
        <authorList>
            <person name="Russell S.L."/>
            <person name="Pepper-Tunick E."/>
            <person name="Svedberg J."/>
            <person name="Byrne A."/>
            <person name="Ruelas Castillo J."/>
            <person name="Vollmers C."/>
            <person name="Beinart R.A."/>
            <person name="Corbett-Detig R."/>
        </authorList>
    </citation>
    <scope>NUCLEOTIDE SEQUENCE [LARGE SCALE GENOMIC DNA]</scope>
    <source>
        <strain evidence="1">Santa_Monica_outfall</strain>
    </source>
</reference>
<keyword evidence="2" id="KW-1185">Reference proteome</keyword>